<feature type="compositionally biased region" description="Low complexity" evidence="1">
    <location>
        <begin position="40"/>
        <end position="50"/>
    </location>
</feature>
<feature type="signal peptide" evidence="2">
    <location>
        <begin position="1"/>
        <end position="23"/>
    </location>
</feature>
<evidence type="ECO:0000313" key="3">
    <source>
        <dbReference type="EMBL" id="MFC0408062.1"/>
    </source>
</evidence>
<dbReference type="Proteomes" id="UP001589865">
    <property type="component" value="Unassembled WGS sequence"/>
</dbReference>
<dbReference type="EMBL" id="JBHLUN010000005">
    <property type="protein sequence ID" value="MFC0408062.1"/>
    <property type="molecule type" value="Genomic_DNA"/>
</dbReference>
<accession>A0ABV6JRY5</accession>
<keyword evidence="4" id="KW-1185">Reference proteome</keyword>
<comment type="caution">
    <text evidence="3">The sequence shown here is derived from an EMBL/GenBank/DDBJ whole genome shotgun (WGS) entry which is preliminary data.</text>
</comment>
<protein>
    <recommendedName>
        <fullName evidence="5">OmpA-like domain-containing protein</fullName>
    </recommendedName>
</protein>
<feature type="region of interest" description="Disordered" evidence="1">
    <location>
        <begin position="30"/>
        <end position="65"/>
    </location>
</feature>
<evidence type="ECO:0000313" key="4">
    <source>
        <dbReference type="Proteomes" id="UP001589865"/>
    </source>
</evidence>
<evidence type="ECO:0000256" key="1">
    <source>
        <dbReference type="SAM" id="MobiDB-lite"/>
    </source>
</evidence>
<sequence>MRIFLRVAVAALLAPLSVAPLSAQTVARPDAATSAPNTGAGAEAQALPDPAAAPPAPATLSAQPGKARVVGSTADFRDIALPSGIAALPGGGWRLTGAASTSEPERPQAQALVQLARALAQRTEGRVTVLSQVAGPANDLATARRDSLAQARALKARLVAAGLPDTRIDLRPLGLMPAGRILIDLLPPATPLPAEDLRP</sequence>
<name>A0ABV6JRY5_9PROT</name>
<organism evidence="3 4">
    <name type="scientific">Roseomonas elaeocarpi</name>
    <dbReference type="NCBI Taxonomy" id="907779"/>
    <lineage>
        <taxon>Bacteria</taxon>
        <taxon>Pseudomonadati</taxon>
        <taxon>Pseudomonadota</taxon>
        <taxon>Alphaproteobacteria</taxon>
        <taxon>Acetobacterales</taxon>
        <taxon>Roseomonadaceae</taxon>
        <taxon>Roseomonas</taxon>
    </lineage>
</organism>
<proteinExistence type="predicted"/>
<dbReference type="RefSeq" id="WP_377043802.1">
    <property type="nucleotide sequence ID" value="NZ_JBHLUN010000005.1"/>
</dbReference>
<keyword evidence="2" id="KW-0732">Signal</keyword>
<feature type="chain" id="PRO_5045336825" description="OmpA-like domain-containing protein" evidence="2">
    <location>
        <begin position="24"/>
        <end position="199"/>
    </location>
</feature>
<evidence type="ECO:0000256" key="2">
    <source>
        <dbReference type="SAM" id="SignalP"/>
    </source>
</evidence>
<gene>
    <name evidence="3" type="ORF">ACFFGY_07350</name>
</gene>
<evidence type="ECO:0008006" key="5">
    <source>
        <dbReference type="Google" id="ProtNLM"/>
    </source>
</evidence>
<reference evidence="3 4" key="1">
    <citation type="submission" date="2024-09" db="EMBL/GenBank/DDBJ databases">
        <authorList>
            <person name="Sun Q."/>
            <person name="Mori K."/>
        </authorList>
    </citation>
    <scope>NUCLEOTIDE SEQUENCE [LARGE SCALE GENOMIC DNA]</scope>
    <source>
        <strain evidence="3 4">TBRC 5777</strain>
    </source>
</reference>